<evidence type="ECO:0000313" key="6">
    <source>
        <dbReference type="Proteomes" id="UP000223913"/>
    </source>
</evidence>
<dbReference type="GO" id="GO:0003677">
    <property type="term" value="F:DNA binding"/>
    <property type="evidence" value="ECO:0007669"/>
    <property type="project" value="UniProtKB-KW"/>
</dbReference>
<dbReference type="Gene3D" id="1.10.10.10">
    <property type="entry name" value="Winged helix-like DNA-binding domain superfamily/Winged helix DNA-binding domain"/>
    <property type="match status" value="1"/>
</dbReference>
<dbReference type="PANTHER" id="PTHR38445">
    <property type="entry name" value="HTH-TYPE TRANSCRIPTIONAL REPRESSOR YTRA"/>
    <property type="match status" value="1"/>
</dbReference>
<feature type="domain" description="HTH gntR-type" evidence="4">
    <location>
        <begin position="7"/>
        <end position="75"/>
    </location>
</feature>
<proteinExistence type="predicted"/>
<keyword evidence="6" id="KW-1185">Reference proteome</keyword>
<gene>
    <name evidence="5" type="ORF">CRP01_09375</name>
</gene>
<evidence type="ECO:0000256" key="3">
    <source>
        <dbReference type="ARBA" id="ARBA00023163"/>
    </source>
</evidence>
<dbReference type="Gene3D" id="1.10.287.100">
    <property type="match status" value="1"/>
</dbReference>
<keyword evidence="1" id="KW-0805">Transcription regulation</keyword>
<accession>A0A2D0NDM6</accession>
<dbReference type="SMART" id="SM00345">
    <property type="entry name" value="HTH_GNTR"/>
    <property type="match status" value="1"/>
</dbReference>
<keyword evidence="2" id="KW-0238">DNA-binding</keyword>
<name>A0A2D0NDM6_FLAN2</name>
<dbReference type="GO" id="GO:0003700">
    <property type="term" value="F:DNA-binding transcription factor activity"/>
    <property type="evidence" value="ECO:0007669"/>
    <property type="project" value="InterPro"/>
</dbReference>
<evidence type="ECO:0000313" key="5">
    <source>
        <dbReference type="EMBL" id="PHN06508.1"/>
    </source>
</evidence>
<dbReference type="EMBL" id="PDUD01000017">
    <property type="protein sequence ID" value="PHN06508.1"/>
    <property type="molecule type" value="Genomic_DNA"/>
</dbReference>
<dbReference type="SUPFAM" id="SSF46785">
    <property type="entry name" value="Winged helix' DNA-binding domain"/>
    <property type="match status" value="1"/>
</dbReference>
<evidence type="ECO:0000256" key="2">
    <source>
        <dbReference type="ARBA" id="ARBA00023125"/>
    </source>
</evidence>
<comment type="caution">
    <text evidence="5">The sequence shown here is derived from an EMBL/GenBank/DDBJ whole genome shotgun (WGS) entry which is preliminary data.</text>
</comment>
<dbReference type="AlphaFoldDB" id="A0A2D0NDM6"/>
<evidence type="ECO:0000256" key="1">
    <source>
        <dbReference type="ARBA" id="ARBA00023015"/>
    </source>
</evidence>
<evidence type="ECO:0000259" key="4">
    <source>
        <dbReference type="PROSITE" id="PS50949"/>
    </source>
</evidence>
<protein>
    <submittedName>
        <fullName evidence="5">GntR family transcriptional regulator</fullName>
    </submittedName>
</protein>
<dbReference type="PROSITE" id="PS50949">
    <property type="entry name" value="HTH_GNTR"/>
    <property type="match status" value="1"/>
</dbReference>
<dbReference type="InterPro" id="IPR000524">
    <property type="entry name" value="Tscrpt_reg_HTH_GntR"/>
</dbReference>
<sequence length="123" mass="14502">MEFKTQKPIYRQIADYLLENVLSGELQAGDRIPSVRDMAAEVEVNPNTVVRTYSFLSDLDIIYNQRGIGYFIAEDARTRAYNFQKEVFIEEELPALFKNMDLLRIDFEELEALHQKLYPYEKQ</sequence>
<dbReference type="OrthoDB" id="362473at2"/>
<keyword evidence="3" id="KW-0804">Transcription</keyword>
<reference evidence="5 6" key="1">
    <citation type="submission" date="2017-10" db="EMBL/GenBank/DDBJ databases">
        <title>The draft genome sequence of Lewinella nigricans NBRC 102662.</title>
        <authorList>
            <person name="Wang K."/>
        </authorList>
    </citation>
    <scope>NUCLEOTIDE SEQUENCE [LARGE SCALE GENOMIC DNA]</scope>
    <source>
        <strain evidence="5 6">NBRC 102662</strain>
    </source>
</reference>
<organism evidence="5 6">
    <name type="scientific">Flavilitoribacter nigricans (strain ATCC 23147 / DSM 23189 / NBRC 102662 / NCIMB 1420 / SS-2)</name>
    <name type="common">Lewinella nigricans</name>
    <dbReference type="NCBI Taxonomy" id="1122177"/>
    <lineage>
        <taxon>Bacteria</taxon>
        <taxon>Pseudomonadati</taxon>
        <taxon>Bacteroidota</taxon>
        <taxon>Saprospiria</taxon>
        <taxon>Saprospirales</taxon>
        <taxon>Lewinellaceae</taxon>
        <taxon>Flavilitoribacter</taxon>
    </lineage>
</organism>
<dbReference type="Pfam" id="PF00392">
    <property type="entry name" value="GntR"/>
    <property type="match status" value="1"/>
</dbReference>
<dbReference type="InterPro" id="IPR036388">
    <property type="entry name" value="WH-like_DNA-bd_sf"/>
</dbReference>
<dbReference type="RefSeq" id="WP_099149763.1">
    <property type="nucleotide sequence ID" value="NZ_PDUD01000017.1"/>
</dbReference>
<dbReference type="PANTHER" id="PTHR38445:SF10">
    <property type="entry name" value="GNTR-FAMILY TRANSCRIPTIONAL REGULATOR"/>
    <property type="match status" value="1"/>
</dbReference>
<dbReference type="CDD" id="cd07377">
    <property type="entry name" value="WHTH_GntR"/>
    <property type="match status" value="1"/>
</dbReference>
<dbReference type="Proteomes" id="UP000223913">
    <property type="component" value="Unassembled WGS sequence"/>
</dbReference>
<dbReference type="InterPro" id="IPR036390">
    <property type="entry name" value="WH_DNA-bd_sf"/>
</dbReference>